<gene>
    <name evidence="9" type="ORF">ENL47_02840</name>
</gene>
<feature type="binding site" evidence="8">
    <location>
        <position position="182"/>
    </location>
    <ligand>
        <name>Zn(2+)</name>
        <dbReference type="ChEBI" id="CHEBI:29105"/>
        <label>1</label>
    </ligand>
</feature>
<feature type="binding site" evidence="8">
    <location>
        <position position="327"/>
    </location>
    <ligand>
        <name>Zn(2+)</name>
        <dbReference type="ChEBI" id="CHEBI:29105"/>
        <label>2</label>
    </ligand>
</feature>
<dbReference type="InterPro" id="IPR051464">
    <property type="entry name" value="Peptidase_M42_aminopept"/>
</dbReference>
<evidence type="ECO:0000256" key="7">
    <source>
        <dbReference type="PIRSR" id="PIRSR001123-1"/>
    </source>
</evidence>
<dbReference type="InterPro" id="IPR008007">
    <property type="entry name" value="Peptidase_M42"/>
</dbReference>
<accession>A0A7C5UTN9</accession>
<sequence length="366" mass="39260">MKKESLYNLLKKLTEAIGPSGFEDSIRDVVIDELKGYADSLWVDALGNVIAVKKGSKGAARLMIAAHMDEIGLIISYIDDKGFLRFQPIGGISERTLLGQRVVIKTLSGNVVRGVIGSKPPHIMKPEEMKQIPEGKDLYIDIGVGSRAEAEKLGVTIGSIAVFERDFNSLNSSDIVVGKALDDRVGVAAMIEAFKAIDNNDVDVYAVATVQEEVGLKGARVAAYSITPHLALAIDVTIASDVAGVPEQDWITQLGKGPAIKVVDGRAASGLIAHPAIREKLIEIAKQYGIPYQLEVLHGGTTDATIIALNKEGVPAATISIPTRYIHSPTEVVNLNDVAMASKLTMLFASKISSEWALTLVRRNLK</sequence>
<dbReference type="CDD" id="cd05656">
    <property type="entry name" value="M42_Frv"/>
    <property type="match status" value="1"/>
</dbReference>
<dbReference type="InterPro" id="IPR023367">
    <property type="entry name" value="Peptidase_M42_dom2"/>
</dbReference>
<dbReference type="EMBL" id="DRUB01000051">
    <property type="protein sequence ID" value="HHR95766.1"/>
    <property type="molecule type" value="Genomic_DNA"/>
</dbReference>
<dbReference type="AlphaFoldDB" id="A0A7C5UTN9"/>
<proteinExistence type="inferred from homology"/>
<dbReference type="PIRSF" id="PIRSF001123">
    <property type="entry name" value="PepA_GA"/>
    <property type="match status" value="1"/>
</dbReference>
<keyword evidence="4 8" id="KW-0479">Metal-binding</keyword>
<dbReference type="Pfam" id="PF05343">
    <property type="entry name" value="Peptidase_M42"/>
    <property type="match status" value="1"/>
</dbReference>
<dbReference type="SUPFAM" id="SSF53187">
    <property type="entry name" value="Zn-dependent exopeptidases"/>
    <property type="match status" value="1"/>
</dbReference>
<feature type="binding site" evidence="8">
    <location>
        <position position="67"/>
    </location>
    <ligand>
        <name>Zn(2+)</name>
        <dbReference type="ChEBI" id="CHEBI:29105"/>
        <label>1</label>
    </ligand>
</feature>
<dbReference type="PANTHER" id="PTHR32481:SF0">
    <property type="entry name" value="AMINOPEPTIDASE YPDE-RELATED"/>
    <property type="match status" value="1"/>
</dbReference>
<dbReference type="GO" id="GO:0006508">
    <property type="term" value="P:proteolysis"/>
    <property type="evidence" value="ECO:0007669"/>
    <property type="project" value="UniProtKB-KW"/>
</dbReference>
<feature type="active site" description="Proton acceptor" evidence="7">
    <location>
        <position position="212"/>
    </location>
</feature>
<dbReference type="GO" id="GO:0046872">
    <property type="term" value="F:metal ion binding"/>
    <property type="evidence" value="ECO:0007669"/>
    <property type="project" value="UniProtKB-UniRule"/>
</dbReference>
<feature type="binding site" evidence="8">
    <location>
        <position position="235"/>
    </location>
    <ligand>
        <name>Zn(2+)</name>
        <dbReference type="ChEBI" id="CHEBI:29105"/>
        <label>1</label>
    </ligand>
</feature>
<evidence type="ECO:0000256" key="4">
    <source>
        <dbReference type="ARBA" id="ARBA00022723"/>
    </source>
</evidence>
<evidence type="ECO:0000256" key="2">
    <source>
        <dbReference type="ARBA" id="ARBA00022438"/>
    </source>
</evidence>
<keyword evidence="2" id="KW-0031">Aminopeptidase</keyword>
<dbReference type="PANTHER" id="PTHR32481">
    <property type="entry name" value="AMINOPEPTIDASE"/>
    <property type="match status" value="1"/>
</dbReference>
<protein>
    <submittedName>
        <fullName evidence="9">M42 family peptidase</fullName>
    </submittedName>
</protein>
<evidence type="ECO:0000256" key="6">
    <source>
        <dbReference type="PIRNR" id="PIRNR001123"/>
    </source>
</evidence>
<evidence type="ECO:0000256" key="1">
    <source>
        <dbReference type="ARBA" id="ARBA00006272"/>
    </source>
</evidence>
<dbReference type="Gene3D" id="2.40.30.40">
    <property type="entry name" value="Peptidase M42, domain 2"/>
    <property type="match status" value="1"/>
</dbReference>
<comment type="cofactor">
    <cofactor evidence="8">
        <name>a divalent metal cation</name>
        <dbReference type="ChEBI" id="CHEBI:60240"/>
    </cofactor>
    <text evidence="8">Binds 2 divalent metal cations per subunit.</text>
</comment>
<evidence type="ECO:0000256" key="3">
    <source>
        <dbReference type="ARBA" id="ARBA00022670"/>
    </source>
</evidence>
<feature type="binding site" evidence="8">
    <location>
        <position position="213"/>
    </location>
    <ligand>
        <name>Zn(2+)</name>
        <dbReference type="ChEBI" id="CHEBI:29105"/>
        <label>2</label>
    </ligand>
</feature>
<evidence type="ECO:0000313" key="9">
    <source>
        <dbReference type="EMBL" id="HHR95766.1"/>
    </source>
</evidence>
<dbReference type="Gene3D" id="3.40.630.10">
    <property type="entry name" value="Zn peptidases"/>
    <property type="match status" value="1"/>
</dbReference>
<keyword evidence="3" id="KW-0645">Protease</keyword>
<comment type="similarity">
    <text evidence="1 6">Belongs to the peptidase M42 family.</text>
</comment>
<keyword evidence="5" id="KW-0378">Hydrolase</keyword>
<dbReference type="GO" id="GO:0004177">
    <property type="term" value="F:aminopeptidase activity"/>
    <property type="evidence" value="ECO:0007669"/>
    <property type="project" value="UniProtKB-UniRule"/>
</dbReference>
<evidence type="ECO:0000256" key="5">
    <source>
        <dbReference type="ARBA" id="ARBA00022801"/>
    </source>
</evidence>
<organism evidence="9">
    <name type="scientific">Ignisphaera aggregans</name>
    <dbReference type="NCBI Taxonomy" id="334771"/>
    <lineage>
        <taxon>Archaea</taxon>
        <taxon>Thermoproteota</taxon>
        <taxon>Thermoprotei</taxon>
        <taxon>Desulfurococcales</taxon>
        <taxon>Desulfurococcaceae</taxon>
        <taxon>Ignisphaera</taxon>
    </lineage>
</organism>
<evidence type="ECO:0000256" key="8">
    <source>
        <dbReference type="PIRSR" id="PIRSR001123-2"/>
    </source>
</evidence>
<comment type="caution">
    <text evidence="9">The sequence shown here is derived from an EMBL/GenBank/DDBJ whole genome shotgun (WGS) entry which is preliminary data.</text>
</comment>
<dbReference type="SUPFAM" id="SSF101821">
    <property type="entry name" value="Aminopeptidase/glucanase lid domain"/>
    <property type="match status" value="1"/>
</dbReference>
<name>A0A7C5UTN9_9CREN</name>
<feature type="binding site" evidence="8">
    <location>
        <position position="182"/>
    </location>
    <ligand>
        <name>Zn(2+)</name>
        <dbReference type="ChEBI" id="CHEBI:29105"/>
        <label>2</label>
    </ligand>
</feature>
<reference evidence="9" key="1">
    <citation type="journal article" date="2020" name="mSystems">
        <title>Genome- and Community-Level Interaction Insights into Carbon Utilization and Element Cycling Functions of Hydrothermarchaeota in Hydrothermal Sediment.</title>
        <authorList>
            <person name="Zhou Z."/>
            <person name="Liu Y."/>
            <person name="Xu W."/>
            <person name="Pan J."/>
            <person name="Luo Z.H."/>
            <person name="Li M."/>
        </authorList>
    </citation>
    <scope>NUCLEOTIDE SEQUENCE [LARGE SCALE GENOMIC DNA]</scope>
    <source>
        <strain evidence="9">SpSt-1</strain>
    </source>
</reference>